<dbReference type="EMBL" id="BT069177">
    <property type="protein sequence ID" value="ACN36074.1"/>
    <property type="molecule type" value="mRNA"/>
</dbReference>
<dbReference type="EMBL" id="BT069365">
    <property type="protein sequence ID" value="ACN36262.1"/>
    <property type="molecule type" value="mRNA"/>
</dbReference>
<reference evidence="2" key="2">
    <citation type="submission" date="2012-06" db="EMBL/GenBank/DDBJ databases">
        <authorList>
            <person name="Yu Y."/>
            <person name="Currie J."/>
            <person name="Lomeli R."/>
            <person name="Angelova A."/>
            <person name="Collura K."/>
            <person name="Wissotski M."/>
            <person name="Campos D."/>
            <person name="Kudrna D."/>
            <person name="Golser W."/>
            <person name="Ashely E."/>
            <person name="Descour A."/>
            <person name="Fernandes J."/>
            <person name="Soderlund C."/>
            <person name="Walbot V."/>
        </authorList>
    </citation>
    <scope>NUCLEOTIDE SEQUENCE</scope>
    <source>
        <strain evidence="2">B73</strain>
    </source>
</reference>
<evidence type="ECO:0000256" key="1">
    <source>
        <dbReference type="SAM" id="MobiDB-lite"/>
    </source>
</evidence>
<feature type="region of interest" description="Disordered" evidence="1">
    <location>
        <begin position="308"/>
        <end position="328"/>
    </location>
</feature>
<dbReference type="AlphaFoldDB" id="B8A0A9"/>
<protein>
    <submittedName>
        <fullName evidence="2">Uncharacterized protein</fullName>
    </submittedName>
</protein>
<name>B8A0A9_MAIZE</name>
<organism evidence="2">
    <name type="scientific">Zea mays</name>
    <name type="common">Maize</name>
    <dbReference type="NCBI Taxonomy" id="4577"/>
    <lineage>
        <taxon>Eukaryota</taxon>
        <taxon>Viridiplantae</taxon>
        <taxon>Streptophyta</taxon>
        <taxon>Embryophyta</taxon>
        <taxon>Tracheophyta</taxon>
        <taxon>Spermatophyta</taxon>
        <taxon>Magnoliopsida</taxon>
        <taxon>Liliopsida</taxon>
        <taxon>Poales</taxon>
        <taxon>Poaceae</taxon>
        <taxon>PACMAD clade</taxon>
        <taxon>Panicoideae</taxon>
        <taxon>Andropogonodae</taxon>
        <taxon>Andropogoneae</taxon>
        <taxon>Tripsacinae</taxon>
        <taxon>Zea</taxon>
    </lineage>
</organism>
<feature type="region of interest" description="Disordered" evidence="1">
    <location>
        <begin position="135"/>
        <end position="161"/>
    </location>
</feature>
<evidence type="ECO:0000313" key="2">
    <source>
        <dbReference type="EMBL" id="ACL53608.1"/>
    </source>
</evidence>
<reference evidence="2" key="1">
    <citation type="journal article" date="2009" name="PLoS Genet.">
        <title>Sequencing, mapping, and analysis of 27,455 maize full-length cDNAs.</title>
        <authorList>
            <person name="Soderlund C."/>
            <person name="Descour A."/>
            <person name="Kudrna D."/>
            <person name="Bomhoff M."/>
            <person name="Boyd L."/>
            <person name="Currie J."/>
            <person name="Angelova A."/>
            <person name="Collura K."/>
            <person name="Wissotski M."/>
            <person name="Ashley E."/>
            <person name="Morrow D."/>
            <person name="Fernandes J."/>
            <person name="Walbot V."/>
            <person name="Yu Y."/>
        </authorList>
    </citation>
    <scope>NUCLEOTIDE SEQUENCE</scope>
    <source>
        <strain evidence="2">B73</strain>
    </source>
</reference>
<dbReference type="EMBL" id="BT055001">
    <property type="protein sequence ID" value="ACL53608.1"/>
    <property type="molecule type" value="mRNA"/>
</dbReference>
<proteinExistence type="evidence at transcript level"/>
<sequence>MAVRPQHWHTYVRTGSSIEAVTSRGAIDARLGDSGAGVDEVAVDEVGGEDLQLVAEALGEGLGDEEPRVAVDPLRDGPHAQHRVVGLGRHRVLHPVEEPPAGHRRLLPQELEVALELGLRQVRVDPVVLEVAGAPQRVPGPGRRRLAGLPDADDPPREQLRDGPVEHRLVLRDQVLAQLVGQEPVEPRRVLVPELGADLQDDQLGLGLAQEPAHVVQHHVHGVRRQDAVADPALLLHAHVDDARAHGQLLVHGHGLALREGAGHQRHADLVGGRVVRAGPHHLVHAQLVGAQLRHPPLPVRRPVLRPRERVAGGGQPRGQRPLLGGHQLPPVHLLREEGAHGFQRVAAAVGIGGSHGWINYKGSPVPRAQTWTWTSL</sequence>
<dbReference type="EMBL" id="BT066387">
    <property type="protein sequence ID" value="ACN33284.1"/>
    <property type="molecule type" value="mRNA"/>
</dbReference>
<dbReference type="EMBL" id="BT068929">
    <property type="protein sequence ID" value="ACN35826.1"/>
    <property type="molecule type" value="mRNA"/>
</dbReference>
<accession>B8A0A9</accession>